<dbReference type="EC" id="3.5.2.6" evidence="3"/>
<sequence length="323" mass="33891">MRTLLLFILAVATPAAAQTLPAGLQSRVAAVATSDRGEIGVSALDLTTGARLAVKGDTRFPMASAVKVAIAATYLAGVDEGRWQLSTMYPLDEAMRVRSDGITDTLPHAGVALSGANLIELSLTVSDNTATDMLLKVVGGPAAVTKWLQGQGISGQRVDRTIARLLIDASGHTPDSALADGPALATFMPVEPWRTDDEKWPVSAAFDADPRDSSTPDAMVALLARLHDGKALKPASTRFLFDVLARTKTGAKRVKALLPAGTRWAHKTGTLPGISNDVGVLTLPNGHKVAVAVLSHGIADPVARDAKLAEIGRILFDGFQLQR</sequence>
<feature type="chain" id="PRO_5012651083" description="beta-lactamase" evidence="4">
    <location>
        <begin position="18"/>
        <end position="323"/>
    </location>
</feature>
<dbReference type="InterPro" id="IPR000871">
    <property type="entry name" value="Beta-lactam_class-A"/>
</dbReference>
<dbReference type="Proteomes" id="UP000219494">
    <property type="component" value="Unassembled WGS sequence"/>
</dbReference>
<dbReference type="InterPro" id="IPR045155">
    <property type="entry name" value="Beta-lactam_cat"/>
</dbReference>
<evidence type="ECO:0000256" key="4">
    <source>
        <dbReference type="SAM" id="SignalP"/>
    </source>
</evidence>
<dbReference type="OrthoDB" id="9784149at2"/>
<protein>
    <recommendedName>
        <fullName evidence="3">beta-lactamase</fullName>
        <ecNumber evidence="3">3.5.2.6</ecNumber>
    </recommendedName>
</protein>
<evidence type="ECO:0000259" key="5">
    <source>
        <dbReference type="Pfam" id="PF13354"/>
    </source>
</evidence>
<dbReference type="Gene3D" id="3.40.710.10">
    <property type="entry name" value="DD-peptidase/beta-lactamase superfamily"/>
    <property type="match status" value="1"/>
</dbReference>
<evidence type="ECO:0000256" key="1">
    <source>
        <dbReference type="ARBA" id="ARBA00001526"/>
    </source>
</evidence>
<comment type="catalytic activity">
    <reaction evidence="1">
        <text>a beta-lactam + H2O = a substituted beta-amino acid</text>
        <dbReference type="Rhea" id="RHEA:20401"/>
        <dbReference type="ChEBI" id="CHEBI:15377"/>
        <dbReference type="ChEBI" id="CHEBI:35627"/>
        <dbReference type="ChEBI" id="CHEBI:140347"/>
        <dbReference type="EC" id="3.5.2.6"/>
    </reaction>
</comment>
<reference evidence="6 7" key="1">
    <citation type="submission" date="2017-07" db="EMBL/GenBank/DDBJ databases">
        <authorList>
            <person name="Sun Z.S."/>
            <person name="Albrecht U."/>
            <person name="Echele G."/>
            <person name="Lee C.C."/>
        </authorList>
    </citation>
    <scope>NUCLEOTIDE SEQUENCE [LARGE SCALE GENOMIC DNA]</scope>
    <source>
        <strain evidence="6 7">CGMCC 1.12672</strain>
    </source>
</reference>
<keyword evidence="7" id="KW-1185">Reference proteome</keyword>
<accession>A0A285QYN7</accession>
<organism evidence="6 7">
    <name type="scientific">Sphingomonas guangdongensis</name>
    <dbReference type="NCBI Taxonomy" id="1141890"/>
    <lineage>
        <taxon>Bacteria</taxon>
        <taxon>Pseudomonadati</taxon>
        <taxon>Pseudomonadota</taxon>
        <taxon>Alphaproteobacteria</taxon>
        <taxon>Sphingomonadales</taxon>
        <taxon>Sphingomonadaceae</taxon>
        <taxon>Sphingomonas</taxon>
    </lineage>
</organism>
<proteinExistence type="inferred from homology"/>
<evidence type="ECO:0000313" key="6">
    <source>
        <dbReference type="EMBL" id="SOB86489.1"/>
    </source>
</evidence>
<dbReference type="SUPFAM" id="SSF56601">
    <property type="entry name" value="beta-lactamase/transpeptidase-like"/>
    <property type="match status" value="1"/>
</dbReference>
<dbReference type="PANTHER" id="PTHR35333">
    <property type="entry name" value="BETA-LACTAMASE"/>
    <property type="match status" value="1"/>
</dbReference>
<dbReference type="RefSeq" id="WP_097063514.1">
    <property type="nucleotide sequence ID" value="NZ_OBMI01000002.1"/>
</dbReference>
<keyword evidence="4" id="KW-0732">Signal</keyword>
<evidence type="ECO:0000256" key="2">
    <source>
        <dbReference type="ARBA" id="ARBA00009009"/>
    </source>
</evidence>
<name>A0A285QYN7_9SPHN</name>
<dbReference type="InterPro" id="IPR012338">
    <property type="entry name" value="Beta-lactam/transpept-like"/>
</dbReference>
<dbReference type="NCBIfam" id="NF033103">
    <property type="entry name" value="bla_class_A"/>
    <property type="match status" value="1"/>
</dbReference>
<evidence type="ECO:0000313" key="7">
    <source>
        <dbReference type="Proteomes" id="UP000219494"/>
    </source>
</evidence>
<feature type="signal peptide" evidence="4">
    <location>
        <begin position="1"/>
        <end position="17"/>
    </location>
</feature>
<dbReference type="GO" id="GO:0008800">
    <property type="term" value="F:beta-lactamase activity"/>
    <property type="evidence" value="ECO:0007669"/>
    <property type="project" value="UniProtKB-EC"/>
</dbReference>
<dbReference type="Pfam" id="PF13354">
    <property type="entry name" value="Beta-lactamase2"/>
    <property type="match status" value="1"/>
</dbReference>
<gene>
    <name evidence="6" type="ORF">SAMN06297144_1594</name>
</gene>
<comment type="similarity">
    <text evidence="2">Belongs to the class-A beta-lactamase family.</text>
</comment>
<dbReference type="GO" id="GO:0046677">
    <property type="term" value="P:response to antibiotic"/>
    <property type="evidence" value="ECO:0007669"/>
    <property type="project" value="InterPro"/>
</dbReference>
<dbReference type="PANTHER" id="PTHR35333:SF3">
    <property type="entry name" value="BETA-LACTAMASE-TYPE TRANSPEPTIDASE FOLD CONTAINING PROTEIN"/>
    <property type="match status" value="1"/>
</dbReference>
<dbReference type="EMBL" id="OBMI01000002">
    <property type="protein sequence ID" value="SOB86489.1"/>
    <property type="molecule type" value="Genomic_DNA"/>
</dbReference>
<dbReference type="AlphaFoldDB" id="A0A285QYN7"/>
<feature type="domain" description="Beta-lactamase class A catalytic" evidence="5">
    <location>
        <begin position="40"/>
        <end position="294"/>
    </location>
</feature>
<dbReference type="PRINTS" id="PR00118">
    <property type="entry name" value="BLACTAMASEA"/>
</dbReference>
<dbReference type="GO" id="GO:0030655">
    <property type="term" value="P:beta-lactam antibiotic catabolic process"/>
    <property type="evidence" value="ECO:0007669"/>
    <property type="project" value="InterPro"/>
</dbReference>
<evidence type="ECO:0000256" key="3">
    <source>
        <dbReference type="ARBA" id="ARBA00012865"/>
    </source>
</evidence>